<gene>
    <name evidence="2" type="ORF">AW08_00730</name>
</gene>
<accession>A0A011NWB5</accession>
<name>A0A011NWB5_9PROT</name>
<dbReference type="STRING" id="1454001.AW08_00730"/>
<dbReference type="PATRIC" id="fig|1454001.3.peg.674"/>
<protein>
    <submittedName>
        <fullName evidence="2">Esterase</fullName>
    </submittedName>
</protein>
<evidence type="ECO:0000313" key="2">
    <source>
        <dbReference type="EMBL" id="EXI68905.1"/>
    </source>
</evidence>
<dbReference type="SUPFAM" id="SSF53474">
    <property type="entry name" value="alpha/beta-Hydrolases"/>
    <property type="match status" value="1"/>
</dbReference>
<sequence>MAEVEESLLAGVPLLIVRHADGARALPTVLWVHGYGAGKETHLAELHRLADRGLQAIAIDAVAHGARRPDSLPRQVSGSPRENAAIFRQIVGETVAGLPRLVDQLFELGRCVPGRLAIAGVSMGGCIVYGAIAADKRYAAAVALLGSPEWVRSDDDAAWLDAFHPTALLSITAACDSVVPPAAARRLHALLADRYSQQPERLQYVELAGAPHLMPAADWATATGHAAEWLTRFLR</sequence>
<evidence type="ECO:0000259" key="1">
    <source>
        <dbReference type="Pfam" id="PF12697"/>
    </source>
</evidence>
<dbReference type="AlphaFoldDB" id="A0A011NWB5"/>
<feature type="domain" description="AB hydrolase-1" evidence="1">
    <location>
        <begin position="29"/>
        <end position="222"/>
    </location>
</feature>
<dbReference type="Proteomes" id="UP000020218">
    <property type="component" value="Unassembled WGS sequence"/>
</dbReference>
<keyword evidence="3" id="KW-1185">Reference proteome</keyword>
<dbReference type="InterPro" id="IPR000073">
    <property type="entry name" value="AB_hydrolase_1"/>
</dbReference>
<evidence type="ECO:0000313" key="3">
    <source>
        <dbReference type="Proteomes" id="UP000020218"/>
    </source>
</evidence>
<organism evidence="2 3">
    <name type="scientific">Candidatus Accumulibacter adjunctus</name>
    <dbReference type="NCBI Taxonomy" id="1454001"/>
    <lineage>
        <taxon>Bacteria</taxon>
        <taxon>Pseudomonadati</taxon>
        <taxon>Pseudomonadota</taxon>
        <taxon>Betaproteobacteria</taxon>
        <taxon>Candidatus Accumulibacter</taxon>
    </lineage>
</organism>
<dbReference type="InterPro" id="IPR029058">
    <property type="entry name" value="AB_hydrolase_fold"/>
</dbReference>
<comment type="caution">
    <text evidence="2">The sequence shown here is derived from an EMBL/GenBank/DDBJ whole genome shotgun (WGS) entry which is preliminary data.</text>
</comment>
<reference evidence="2" key="1">
    <citation type="submission" date="2014-02" db="EMBL/GenBank/DDBJ databases">
        <title>Expanding our view of genomic diversity in Candidatus Accumulibacter clades.</title>
        <authorList>
            <person name="Skennerton C.T."/>
            <person name="Barr J.J."/>
            <person name="Slater F.R."/>
            <person name="Bond P.L."/>
            <person name="Tyson G.W."/>
        </authorList>
    </citation>
    <scope>NUCLEOTIDE SEQUENCE [LARGE SCALE GENOMIC DNA]</scope>
</reference>
<dbReference type="PANTHER" id="PTHR47381">
    <property type="entry name" value="ALPHA/BETA-HYDROLASES SUPERFAMILY PROTEIN"/>
    <property type="match status" value="1"/>
</dbReference>
<dbReference type="PANTHER" id="PTHR47381:SF3">
    <property type="entry name" value="ALPHA_BETA-HYDROLASES SUPERFAMILY PROTEIN"/>
    <property type="match status" value="1"/>
</dbReference>
<dbReference type="EMBL" id="JFAX01000003">
    <property type="protein sequence ID" value="EXI68905.1"/>
    <property type="molecule type" value="Genomic_DNA"/>
</dbReference>
<dbReference type="Pfam" id="PF12697">
    <property type="entry name" value="Abhydrolase_6"/>
    <property type="match status" value="1"/>
</dbReference>
<proteinExistence type="predicted"/>
<dbReference type="Gene3D" id="3.40.50.1820">
    <property type="entry name" value="alpha/beta hydrolase"/>
    <property type="match status" value="1"/>
</dbReference>